<dbReference type="RefSeq" id="WP_089051343.1">
    <property type="nucleotide sequence ID" value="NZ_FXTV01000029.1"/>
</dbReference>
<dbReference type="OrthoDB" id="1449127at2"/>
<name>A0A226GVQ2_9FLAO</name>
<dbReference type="InterPro" id="IPR024422">
    <property type="entry name" value="Protein_unknown_function_OB"/>
</dbReference>
<keyword evidence="1" id="KW-0812">Transmembrane</keyword>
<dbReference type="EMBL" id="MUGW01000044">
    <property type="protein sequence ID" value="OXA85995.1"/>
    <property type="molecule type" value="Genomic_DNA"/>
</dbReference>
<dbReference type="Proteomes" id="UP000198345">
    <property type="component" value="Unassembled WGS sequence"/>
</dbReference>
<evidence type="ECO:0008006" key="4">
    <source>
        <dbReference type="Google" id="ProtNLM"/>
    </source>
</evidence>
<evidence type="ECO:0000313" key="2">
    <source>
        <dbReference type="EMBL" id="OXA85995.1"/>
    </source>
</evidence>
<proteinExistence type="predicted"/>
<dbReference type="Pfam" id="PF12869">
    <property type="entry name" value="tRNA_anti-like"/>
    <property type="match status" value="1"/>
</dbReference>
<gene>
    <name evidence="2" type="ORF">B0A66_18495</name>
</gene>
<keyword evidence="1" id="KW-0472">Membrane</keyword>
<sequence>MKRKKIVYLTAALLILISAGIYIYYGFLFKEARNIETEMPDASITAAALIKAYTSDPVKADSLYLNKTIEVQGVVTKETDSVMILDNKVFCLFTKKNNAKLLSTETVIKGKCIGYDELFEEIKLDQCTITPLTNNQNN</sequence>
<dbReference type="AlphaFoldDB" id="A0A226GVQ2"/>
<comment type="caution">
    <text evidence="2">The sequence shown here is derived from an EMBL/GenBank/DDBJ whole genome shotgun (WGS) entry which is preliminary data.</text>
</comment>
<accession>A0A226GVQ2</accession>
<keyword evidence="1" id="KW-1133">Transmembrane helix</keyword>
<evidence type="ECO:0000313" key="3">
    <source>
        <dbReference type="Proteomes" id="UP000198345"/>
    </source>
</evidence>
<feature type="transmembrane region" description="Helical" evidence="1">
    <location>
        <begin position="6"/>
        <end position="25"/>
    </location>
</feature>
<evidence type="ECO:0000256" key="1">
    <source>
        <dbReference type="SAM" id="Phobius"/>
    </source>
</evidence>
<reference evidence="2 3" key="1">
    <citation type="submission" date="2016-11" db="EMBL/GenBank/DDBJ databases">
        <title>Whole genomes of Flavobacteriaceae.</title>
        <authorList>
            <person name="Stine C."/>
            <person name="Li C."/>
            <person name="Tadesse D."/>
        </authorList>
    </citation>
    <scope>NUCLEOTIDE SEQUENCE [LARGE SCALE GENOMIC DNA]</scope>
    <source>
        <strain evidence="2 3">DSM 18292</strain>
    </source>
</reference>
<protein>
    <recommendedName>
        <fullName evidence="4">tRNA_anti-like</fullName>
    </recommendedName>
</protein>
<organism evidence="2 3">
    <name type="scientific">Flavobacterium hercynium</name>
    <dbReference type="NCBI Taxonomy" id="387094"/>
    <lineage>
        <taxon>Bacteria</taxon>
        <taxon>Pseudomonadati</taxon>
        <taxon>Bacteroidota</taxon>
        <taxon>Flavobacteriia</taxon>
        <taxon>Flavobacteriales</taxon>
        <taxon>Flavobacteriaceae</taxon>
        <taxon>Flavobacterium</taxon>
    </lineage>
</organism>
<keyword evidence="3" id="KW-1185">Reference proteome</keyword>